<evidence type="ECO:0000256" key="1">
    <source>
        <dbReference type="SAM" id="MobiDB-lite"/>
    </source>
</evidence>
<gene>
    <name evidence="2" type="ORF">GRI89_14605</name>
</gene>
<evidence type="ECO:0000313" key="3">
    <source>
        <dbReference type="Proteomes" id="UP000433652"/>
    </source>
</evidence>
<sequence length="97" mass="10567">MELYGRIDEDGKFLLLLEGGGEEQCLLFTTEEDDTENEVEEFDTSDLDPGPVVVTCSGFDGDNAWGVTEVAADDEGDDPEDDADEEESEHNDEDASA</sequence>
<name>A0A6I4SXP6_9SPHN</name>
<dbReference type="RefSeq" id="WP_159797237.1">
    <property type="nucleotide sequence ID" value="NZ_WTYM01000057.1"/>
</dbReference>
<accession>A0A6I4SXP6</accession>
<feature type="compositionally biased region" description="Acidic residues" evidence="1">
    <location>
        <begin position="32"/>
        <end position="46"/>
    </location>
</feature>
<keyword evidence="3" id="KW-1185">Reference proteome</keyword>
<comment type="caution">
    <text evidence="2">The sequence shown here is derived from an EMBL/GenBank/DDBJ whole genome shotgun (WGS) entry which is preliminary data.</text>
</comment>
<feature type="region of interest" description="Disordered" evidence="1">
    <location>
        <begin position="71"/>
        <end position="97"/>
    </location>
</feature>
<dbReference type="Proteomes" id="UP000433652">
    <property type="component" value="Unassembled WGS sequence"/>
</dbReference>
<dbReference type="EMBL" id="WTYM01000057">
    <property type="protein sequence ID" value="MXO60771.1"/>
    <property type="molecule type" value="Genomic_DNA"/>
</dbReference>
<dbReference type="AlphaFoldDB" id="A0A6I4SXP6"/>
<proteinExistence type="predicted"/>
<reference evidence="2 3" key="1">
    <citation type="submission" date="2019-12" db="EMBL/GenBank/DDBJ databases">
        <title>Genomic-based taxomic classification of the family Erythrobacteraceae.</title>
        <authorList>
            <person name="Xu L."/>
        </authorList>
    </citation>
    <scope>NUCLEOTIDE SEQUENCE [LARGE SCALE GENOMIC DNA]</scope>
    <source>
        <strain evidence="2 3">MCCC 1K01500</strain>
    </source>
</reference>
<protein>
    <submittedName>
        <fullName evidence="2">Uncharacterized protein</fullName>
    </submittedName>
</protein>
<feature type="region of interest" description="Disordered" evidence="1">
    <location>
        <begin position="32"/>
        <end position="51"/>
    </location>
</feature>
<organism evidence="2 3">
    <name type="scientific">Croceibacterium salegens</name>
    <dbReference type="NCBI Taxonomy" id="1737568"/>
    <lineage>
        <taxon>Bacteria</taxon>
        <taxon>Pseudomonadati</taxon>
        <taxon>Pseudomonadota</taxon>
        <taxon>Alphaproteobacteria</taxon>
        <taxon>Sphingomonadales</taxon>
        <taxon>Erythrobacteraceae</taxon>
        <taxon>Croceibacterium</taxon>
    </lineage>
</organism>
<evidence type="ECO:0000313" key="2">
    <source>
        <dbReference type="EMBL" id="MXO60771.1"/>
    </source>
</evidence>